<dbReference type="PANTHER" id="PTHR35796">
    <property type="entry name" value="HYPOTHETICAL CYTOSOLIC PROTEIN"/>
    <property type="match status" value="1"/>
</dbReference>
<feature type="coiled-coil region" evidence="1">
    <location>
        <begin position="76"/>
        <end position="103"/>
    </location>
</feature>
<reference evidence="3" key="1">
    <citation type="submission" date="2023-04" db="EMBL/GenBank/DDBJ databases">
        <title>Phytophthora lilii NBRC 32176.</title>
        <authorList>
            <person name="Ichikawa N."/>
            <person name="Sato H."/>
            <person name="Tonouchi N."/>
        </authorList>
    </citation>
    <scope>NUCLEOTIDE SEQUENCE</scope>
    <source>
        <strain evidence="3">NBRC 32176</strain>
    </source>
</reference>
<feature type="region of interest" description="Disordered" evidence="2">
    <location>
        <begin position="30"/>
        <end position="50"/>
    </location>
</feature>
<proteinExistence type="predicted"/>
<evidence type="ECO:0000256" key="2">
    <source>
        <dbReference type="SAM" id="MobiDB-lite"/>
    </source>
</evidence>
<sequence>MAFLLDDADQSVVEAALSFVDEFAAPSVAPAAAENGQPPRRTAPLSGDELARREKLNERKKMLRAAGVYGNSNYVRNNRRIEIAYLREQLEKLQLELEVLKKHQAGGTGNAGTGAAAPRSKPTQATTAEEIVALNAPTMSTVWENIADSQRRRRKKAECENIRLKLVIGHQQKVADNLRSLIQKRATQLGTECAFFTDADYTKHHVLDLQGDVGEFQALFRHLDNAYQELDAVFAANGLNNMVVTRSDVQVRDGAGGKYVELFFNKVLPFKLQDATEATWEHFKGSDKHMGNGSVYEKTAKVCFSPTERGS</sequence>
<evidence type="ECO:0000313" key="3">
    <source>
        <dbReference type="EMBL" id="GMF17918.1"/>
    </source>
</evidence>
<evidence type="ECO:0000313" key="4">
    <source>
        <dbReference type="Proteomes" id="UP001165083"/>
    </source>
</evidence>
<dbReference type="AlphaFoldDB" id="A0A9W6TQ89"/>
<dbReference type="EMBL" id="BSXW01000299">
    <property type="protein sequence ID" value="GMF17918.1"/>
    <property type="molecule type" value="Genomic_DNA"/>
</dbReference>
<dbReference type="Proteomes" id="UP001165083">
    <property type="component" value="Unassembled WGS sequence"/>
</dbReference>
<name>A0A9W6TQ89_9STRA</name>
<comment type="caution">
    <text evidence="3">The sequence shown here is derived from an EMBL/GenBank/DDBJ whole genome shotgun (WGS) entry which is preliminary data.</text>
</comment>
<organism evidence="3 4">
    <name type="scientific">Phytophthora lilii</name>
    <dbReference type="NCBI Taxonomy" id="2077276"/>
    <lineage>
        <taxon>Eukaryota</taxon>
        <taxon>Sar</taxon>
        <taxon>Stramenopiles</taxon>
        <taxon>Oomycota</taxon>
        <taxon>Peronosporomycetes</taxon>
        <taxon>Peronosporales</taxon>
        <taxon>Peronosporaceae</taxon>
        <taxon>Phytophthora</taxon>
    </lineage>
</organism>
<evidence type="ECO:0000256" key="1">
    <source>
        <dbReference type="SAM" id="Coils"/>
    </source>
</evidence>
<keyword evidence="1" id="KW-0175">Coiled coil</keyword>
<accession>A0A9W6TQ89</accession>
<keyword evidence="4" id="KW-1185">Reference proteome</keyword>
<dbReference type="OrthoDB" id="115447at2759"/>
<dbReference type="PANTHER" id="PTHR35796:SF3">
    <property type="entry name" value="BHLH DOMAIN-CONTAINING PROTEIN"/>
    <property type="match status" value="1"/>
</dbReference>
<protein>
    <submittedName>
        <fullName evidence="3">Unnamed protein product</fullName>
    </submittedName>
</protein>
<gene>
    <name evidence="3" type="ORF">Plil01_000662300</name>
</gene>